<gene>
    <name evidence="3" type="ORF">J2Z35_000012</name>
</gene>
<keyword evidence="2" id="KW-0732">Signal</keyword>
<dbReference type="PROSITE" id="PS51257">
    <property type="entry name" value="PROKAR_LIPOPROTEIN"/>
    <property type="match status" value="1"/>
</dbReference>
<dbReference type="Gene3D" id="3.40.50.1980">
    <property type="entry name" value="Nitrogenase molybdenum iron protein domain"/>
    <property type="match status" value="1"/>
</dbReference>
<dbReference type="SUPFAM" id="SSF53807">
    <property type="entry name" value="Helical backbone' metal receptor"/>
    <property type="match status" value="1"/>
</dbReference>
<dbReference type="PANTHER" id="PTHR42953">
    <property type="entry name" value="HIGH-AFFINITY ZINC UPTAKE SYSTEM PROTEIN ZNUA-RELATED"/>
    <property type="match status" value="1"/>
</dbReference>
<evidence type="ECO:0000256" key="2">
    <source>
        <dbReference type="SAM" id="SignalP"/>
    </source>
</evidence>
<dbReference type="Pfam" id="PF01297">
    <property type="entry name" value="ZnuA"/>
    <property type="match status" value="1"/>
</dbReference>
<dbReference type="InterPro" id="IPR006127">
    <property type="entry name" value="ZnuA-like"/>
</dbReference>
<evidence type="ECO:0000313" key="3">
    <source>
        <dbReference type="EMBL" id="MBP2026223.1"/>
    </source>
</evidence>
<feature type="signal peptide" evidence="2">
    <location>
        <begin position="1"/>
        <end position="22"/>
    </location>
</feature>
<feature type="chain" id="PRO_5045998087" evidence="2">
    <location>
        <begin position="23"/>
        <end position="271"/>
    </location>
</feature>
<dbReference type="Proteomes" id="UP001314903">
    <property type="component" value="Unassembled WGS sequence"/>
</dbReference>
<feature type="coiled-coil region" evidence="1">
    <location>
        <begin position="133"/>
        <end position="177"/>
    </location>
</feature>
<dbReference type="RefSeq" id="WP_209658074.1">
    <property type="nucleotide sequence ID" value="NZ_JAGGLI010000001.1"/>
</dbReference>
<evidence type="ECO:0000313" key="4">
    <source>
        <dbReference type="Proteomes" id="UP001314903"/>
    </source>
</evidence>
<keyword evidence="1" id="KW-0175">Coiled coil</keyword>
<dbReference type="EMBL" id="JAGGLI010000001">
    <property type="protein sequence ID" value="MBP2026223.1"/>
    <property type="molecule type" value="Genomic_DNA"/>
</dbReference>
<name>A0ABS4KEM6_9FIRM</name>
<organism evidence="3 4">
    <name type="scientific">Acetoanaerobium pronyense</name>
    <dbReference type="NCBI Taxonomy" id="1482736"/>
    <lineage>
        <taxon>Bacteria</taxon>
        <taxon>Bacillati</taxon>
        <taxon>Bacillota</taxon>
        <taxon>Clostridia</taxon>
        <taxon>Peptostreptococcales</taxon>
        <taxon>Filifactoraceae</taxon>
        <taxon>Acetoanaerobium</taxon>
    </lineage>
</organism>
<comment type="caution">
    <text evidence="3">The sequence shown here is derived from an EMBL/GenBank/DDBJ whole genome shotgun (WGS) entry which is preliminary data.</text>
</comment>
<reference evidence="3 4" key="1">
    <citation type="submission" date="2021-03" db="EMBL/GenBank/DDBJ databases">
        <title>Genomic Encyclopedia of Type Strains, Phase IV (KMG-IV): sequencing the most valuable type-strain genomes for metagenomic binning, comparative biology and taxonomic classification.</title>
        <authorList>
            <person name="Goeker M."/>
        </authorList>
    </citation>
    <scope>NUCLEOTIDE SEQUENCE [LARGE SCALE GENOMIC DNA]</scope>
    <source>
        <strain evidence="3 4">DSM 27512</strain>
    </source>
</reference>
<evidence type="ECO:0000256" key="1">
    <source>
        <dbReference type="SAM" id="Coils"/>
    </source>
</evidence>
<dbReference type="InterPro" id="IPR050492">
    <property type="entry name" value="Bact_metal-bind_prot9"/>
</dbReference>
<sequence length="271" mass="30338">MKNTKLKIIALLMLLFVLGASVVGCTNNESPEEVSKGQEMQDVSENQNEINIVASTSWTAYIAEGAGAKNVITIAPIDLRHPPEYDFKPSDIEQIQNADFIVMAGYEPFMRKIIESNDIDEEKIINVRTTNTFENLKEQTEILAKRLDTEDEQKIWIDELEEVVNTLKANMKEKDMENMKVLAHAHVAEFVTSLGFDVVSVFSADDSSPAKIAELGAMEHSLIIDNFHNPQGEAISEISQSEIVVLRNFPGPEHKSLIDLFKENGQKLGIY</sequence>
<accession>A0ABS4KEM6</accession>
<proteinExistence type="predicted"/>
<keyword evidence="4" id="KW-1185">Reference proteome</keyword>
<protein>
    <submittedName>
        <fullName evidence="3">Zinc transport system substrate-binding protein/iron/zinc/copper transport system substrate-binding protein</fullName>
    </submittedName>
</protein>